<dbReference type="Pfam" id="PF13458">
    <property type="entry name" value="Peripla_BP_6"/>
    <property type="match status" value="1"/>
</dbReference>
<evidence type="ECO:0000256" key="2">
    <source>
        <dbReference type="ARBA" id="ARBA00022729"/>
    </source>
</evidence>
<sequence length="434" mass="44654">MAPTAVARITGRTGSRRLLTTASLALLLAACGSTTSSGGSGSTNIKTNSAGHVGYGVLSCFTGTLASLGQAMLQGSQVAQKVINDAGGVLGKQLDLTHADTQCDEADAVPAVRKLLATDNVTGIIGPETQEIAAVSPIVSAAKVPTEFQGGSTDFDKNSNKYLWRDSPSDSQLGVAMAVYGQKKGFKKAALIFYSDIAAQTFAKPITATWQKLGNTIVSNVTVAPDQTSYRTQVQSIIDSKPDVIFTQTDAATAAVIFQNFKELNNLAIPIVGTDITGGDDYLKAITYPVAHDHLISVYGTNATGAAADNFAKAFAAQNGASAQPLANANYGYDAVISLALAMDKAGTTDGPAVINAMKQVTNPPGSACDTYADCLRGIKASTKIKVDGASGDLVYNDFNNVFGPYGAFQADAGTGAEAQLQLLSASDLAAATP</sequence>
<dbReference type="InterPro" id="IPR028081">
    <property type="entry name" value="Leu-bd"/>
</dbReference>
<evidence type="ECO:0000256" key="1">
    <source>
        <dbReference type="ARBA" id="ARBA00010062"/>
    </source>
</evidence>
<accession>A0A934NFX4</accession>
<feature type="domain" description="Leucine-binding protein" evidence="4">
    <location>
        <begin position="56"/>
        <end position="362"/>
    </location>
</feature>
<evidence type="ECO:0000313" key="5">
    <source>
        <dbReference type="EMBL" id="MBJ7610523.1"/>
    </source>
</evidence>
<dbReference type="EMBL" id="JAEKNN010000063">
    <property type="protein sequence ID" value="MBJ7610523.1"/>
    <property type="molecule type" value="Genomic_DNA"/>
</dbReference>
<gene>
    <name evidence="5" type="ORF">JF887_14010</name>
</gene>
<evidence type="ECO:0000256" key="3">
    <source>
        <dbReference type="SAM" id="SignalP"/>
    </source>
</evidence>
<dbReference type="AlphaFoldDB" id="A0A934NFX4"/>
<organism evidence="5 6">
    <name type="scientific">Candidatus Amunia macphersoniae</name>
    <dbReference type="NCBI Taxonomy" id="3127014"/>
    <lineage>
        <taxon>Bacteria</taxon>
        <taxon>Bacillati</taxon>
        <taxon>Candidatus Dormiibacterota</taxon>
        <taxon>Candidatus Dormibacteria</taxon>
        <taxon>Candidatus Aeolococcales</taxon>
        <taxon>Candidatus Aeolococcaceae</taxon>
        <taxon>Candidatus Amunia</taxon>
    </lineage>
</organism>
<comment type="similarity">
    <text evidence="1">Belongs to the leucine-binding protein family.</text>
</comment>
<dbReference type="InterPro" id="IPR051010">
    <property type="entry name" value="BCAA_transport"/>
</dbReference>
<proteinExistence type="inferred from homology"/>
<name>A0A934NFX4_9BACT</name>
<dbReference type="InterPro" id="IPR028082">
    <property type="entry name" value="Peripla_BP_I"/>
</dbReference>
<feature type="signal peptide" evidence="3">
    <location>
        <begin position="1"/>
        <end position="38"/>
    </location>
</feature>
<evidence type="ECO:0000259" key="4">
    <source>
        <dbReference type="Pfam" id="PF13458"/>
    </source>
</evidence>
<feature type="chain" id="PRO_5038117320" evidence="3">
    <location>
        <begin position="39"/>
        <end position="434"/>
    </location>
</feature>
<keyword evidence="2 3" id="KW-0732">Signal</keyword>
<protein>
    <submittedName>
        <fullName evidence="5">ABC transporter substrate-binding protein</fullName>
    </submittedName>
</protein>
<dbReference type="PANTHER" id="PTHR30483:SF6">
    <property type="entry name" value="PERIPLASMIC BINDING PROTEIN OF ABC TRANSPORTER FOR NATURAL AMINO ACIDS"/>
    <property type="match status" value="1"/>
</dbReference>
<dbReference type="Proteomes" id="UP000614410">
    <property type="component" value="Unassembled WGS sequence"/>
</dbReference>
<comment type="caution">
    <text evidence="5">The sequence shown here is derived from an EMBL/GenBank/DDBJ whole genome shotgun (WGS) entry which is preliminary data.</text>
</comment>
<dbReference type="Gene3D" id="3.40.50.2300">
    <property type="match status" value="2"/>
</dbReference>
<evidence type="ECO:0000313" key="6">
    <source>
        <dbReference type="Proteomes" id="UP000614410"/>
    </source>
</evidence>
<dbReference type="PANTHER" id="PTHR30483">
    <property type="entry name" value="LEUCINE-SPECIFIC-BINDING PROTEIN"/>
    <property type="match status" value="1"/>
</dbReference>
<reference evidence="5 6" key="1">
    <citation type="submission" date="2020-10" db="EMBL/GenBank/DDBJ databases">
        <title>Ca. Dormibacterota MAGs.</title>
        <authorList>
            <person name="Montgomery K."/>
        </authorList>
    </citation>
    <scope>NUCLEOTIDE SEQUENCE [LARGE SCALE GENOMIC DNA]</scope>
    <source>
        <strain evidence="5">Mitchell_Peninsula_5</strain>
    </source>
</reference>
<dbReference type="SUPFAM" id="SSF53822">
    <property type="entry name" value="Periplasmic binding protein-like I"/>
    <property type="match status" value="1"/>
</dbReference>